<dbReference type="KEGG" id="clup:CLUP02_10787"/>
<reference evidence="1" key="1">
    <citation type="journal article" date="2021" name="Mol. Plant Microbe Interact.">
        <title>Complete Genome Sequence of the Plant-Pathogenic Fungus Colletotrichum lupini.</title>
        <authorList>
            <person name="Baroncelli R."/>
            <person name="Pensec F."/>
            <person name="Da Lio D."/>
            <person name="Boufleur T."/>
            <person name="Vicente I."/>
            <person name="Sarrocco S."/>
            <person name="Picot A."/>
            <person name="Baraldi E."/>
            <person name="Sukno S."/>
            <person name="Thon M."/>
            <person name="Le Floch G."/>
        </authorList>
    </citation>
    <scope>NUCLEOTIDE SEQUENCE</scope>
    <source>
        <strain evidence="1">IMI 504893</strain>
    </source>
</reference>
<protein>
    <submittedName>
        <fullName evidence="1">Uncharacterized protein</fullName>
    </submittedName>
</protein>
<evidence type="ECO:0000313" key="1">
    <source>
        <dbReference type="EMBL" id="UQC85290.1"/>
    </source>
</evidence>
<sequence length="112" mass="12477">MITNLTRRNDSEFVRKDALVTTGELLSAIGRNDIVCGACTFSPTETARPLRRSDDGLGAAHEGAFNTKSRPYIDNLSFTAVPSERVADGCWTISTNRFWLKARHSYNWQPLA</sequence>
<dbReference type="Proteomes" id="UP000830671">
    <property type="component" value="Chromosome 5"/>
</dbReference>
<dbReference type="EMBL" id="CP019477">
    <property type="protein sequence ID" value="UQC85290.1"/>
    <property type="molecule type" value="Genomic_DNA"/>
</dbReference>
<organism evidence="1 2">
    <name type="scientific">Colletotrichum lupini</name>
    <dbReference type="NCBI Taxonomy" id="145971"/>
    <lineage>
        <taxon>Eukaryota</taxon>
        <taxon>Fungi</taxon>
        <taxon>Dikarya</taxon>
        <taxon>Ascomycota</taxon>
        <taxon>Pezizomycotina</taxon>
        <taxon>Sordariomycetes</taxon>
        <taxon>Hypocreomycetidae</taxon>
        <taxon>Glomerellales</taxon>
        <taxon>Glomerellaceae</taxon>
        <taxon>Colletotrichum</taxon>
        <taxon>Colletotrichum acutatum species complex</taxon>
    </lineage>
</organism>
<gene>
    <name evidence="1" type="ORF">CLUP02_10787</name>
</gene>
<accession>A0A9Q8SXL3</accession>
<evidence type="ECO:0000313" key="2">
    <source>
        <dbReference type="Proteomes" id="UP000830671"/>
    </source>
</evidence>
<proteinExistence type="predicted"/>
<dbReference type="RefSeq" id="XP_049146904.1">
    <property type="nucleotide sequence ID" value="XM_049289759.1"/>
</dbReference>
<dbReference type="AlphaFoldDB" id="A0A9Q8SXL3"/>
<dbReference type="GeneID" id="73344769"/>
<name>A0A9Q8SXL3_9PEZI</name>
<keyword evidence="2" id="KW-1185">Reference proteome</keyword>